<dbReference type="PANTHER" id="PTHR13097">
    <property type="entry name" value="TRANSCRIPTION INITIATION FACTOR IIE, ALPHA SUBUNIT"/>
    <property type="match status" value="1"/>
</dbReference>
<comment type="caution">
    <text evidence="3">The sequence shown here is derived from an EMBL/GenBank/DDBJ whole genome shotgun (WGS) entry which is preliminary data.</text>
</comment>
<evidence type="ECO:0000313" key="3">
    <source>
        <dbReference type="EMBL" id="DBA13642.1"/>
    </source>
</evidence>
<protein>
    <recommendedName>
        <fullName evidence="2">Transcription factor TFIIE alpha subunit C-terminal domain-containing protein</fullName>
    </recommendedName>
</protein>
<keyword evidence="4" id="KW-1185">Reference proteome</keyword>
<dbReference type="GO" id="GO:0006367">
    <property type="term" value="P:transcription initiation at RNA polymerase II promoter"/>
    <property type="evidence" value="ECO:0007669"/>
    <property type="project" value="TreeGrafter"/>
</dbReference>
<dbReference type="InterPro" id="IPR021600">
    <property type="entry name" value="TFIIE_asu_C"/>
</dbReference>
<feature type="compositionally biased region" description="Acidic residues" evidence="1">
    <location>
        <begin position="183"/>
        <end position="192"/>
    </location>
</feature>
<evidence type="ECO:0000259" key="2">
    <source>
        <dbReference type="Pfam" id="PF11521"/>
    </source>
</evidence>
<dbReference type="PANTHER" id="PTHR13097:SF8">
    <property type="entry name" value="GENERAL TRANSCRIPTION FACTOR IIE SUBUNIT 1"/>
    <property type="match status" value="1"/>
</dbReference>
<dbReference type="AlphaFoldDB" id="A0AAV2ZPE3"/>
<feature type="domain" description="Transcription factor TFIIE alpha subunit C-terminal" evidence="2">
    <location>
        <begin position="183"/>
        <end position="267"/>
    </location>
</feature>
<evidence type="ECO:0000313" key="4">
    <source>
        <dbReference type="Proteomes" id="UP001181693"/>
    </source>
</evidence>
<evidence type="ECO:0000256" key="1">
    <source>
        <dbReference type="SAM" id="MobiDB-lite"/>
    </source>
</evidence>
<feature type="region of interest" description="Disordered" evidence="1">
    <location>
        <begin position="171"/>
        <end position="217"/>
    </location>
</feature>
<organism evidence="3 4">
    <name type="scientific">Pyxicephalus adspersus</name>
    <name type="common">African bullfrog</name>
    <dbReference type="NCBI Taxonomy" id="30357"/>
    <lineage>
        <taxon>Eukaryota</taxon>
        <taxon>Metazoa</taxon>
        <taxon>Chordata</taxon>
        <taxon>Craniata</taxon>
        <taxon>Vertebrata</taxon>
        <taxon>Euteleostomi</taxon>
        <taxon>Amphibia</taxon>
        <taxon>Batrachia</taxon>
        <taxon>Anura</taxon>
        <taxon>Neobatrachia</taxon>
        <taxon>Ranoidea</taxon>
        <taxon>Pyxicephalidae</taxon>
        <taxon>Pyxicephalinae</taxon>
        <taxon>Pyxicephalus</taxon>
    </lineage>
</organism>
<feature type="region of interest" description="Disordered" evidence="1">
    <location>
        <begin position="43"/>
        <end position="67"/>
    </location>
</feature>
<feature type="region of interest" description="Disordered" evidence="1">
    <location>
        <begin position="121"/>
        <end position="144"/>
    </location>
</feature>
<gene>
    <name evidence="3" type="ORF">GDO54_018418</name>
</gene>
<dbReference type="Pfam" id="PF11521">
    <property type="entry name" value="TFIIE-A_C"/>
    <property type="match status" value="1"/>
</dbReference>
<reference evidence="3" key="1">
    <citation type="thesis" date="2020" institute="ProQuest LLC" country="789 East Eisenhower Parkway, Ann Arbor, MI, USA">
        <title>Comparative Genomics and Chromosome Evolution.</title>
        <authorList>
            <person name="Mudd A.B."/>
        </authorList>
    </citation>
    <scope>NUCLEOTIDE SEQUENCE</scope>
    <source>
        <strain evidence="3">1538</strain>
        <tissue evidence="3">Blood</tissue>
    </source>
</reference>
<accession>A0AAV2ZPE3</accession>
<sequence>MPKKDARTLVARFNEQIKPLYDLLRETEDINLAYEILEPEPTEIPSLRQSKERAASAAAAAAGPHREAWSKGTVYEDLYTQDVVISMEEQENSQKLAAENKPVKERPIWLRESTVQGGTYTETADMKDGMDTDGFHSHEDGRQLTDDNEEVMQALLKHEKKTAAAAIGVTAAPVSNAGMGSDSDSDTSESDQDSPTPRHPAASHHFEDEDDDDEFEEVQTDLRVTVGGRSYLYSEVSQRPELVAQMTPQEKEAYIEMGQKMFEDMYE</sequence>
<dbReference type="InterPro" id="IPR039997">
    <property type="entry name" value="TFE"/>
</dbReference>
<dbReference type="Proteomes" id="UP001181693">
    <property type="component" value="Unassembled WGS sequence"/>
</dbReference>
<dbReference type="GO" id="GO:0005673">
    <property type="term" value="C:transcription factor TFIIE complex"/>
    <property type="evidence" value="ECO:0007669"/>
    <property type="project" value="TreeGrafter"/>
</dbReference>
<dbReference type="EMBL" id="DYDO01000125">
    <property type="protein sequence ID" value="DBA13642.1"/>
    <property type="molecule type" value="Genomic_DNA"/>
</dbReference>
<dbReference type="Gene3D" id="6.10.140.1250">
    <property type="match status" value="1"/>
</dbReference>
<feature type="compositionally biased region" description="Basic and acidic residues" evidence="1">
    <location>
        <begin position="124"/>
        <end position="144"/>
    </location>
</feature>
<feature type="compositionally biased region" description="Acidic residues" evidence="1">
    <location>
        <begin position="208"/>
        <end position="217"/>
    </location>
</feature>
<name>A0AAV2ZPE3_PYXAD</name>
<proteinExistence type="predicted"/>